<evidence type="ECO:0000313" key="2">
    <source>
        <dbReference type="EMBL" id="KAJ1923868.1"/>
    </source>
</evidence>
<name>A0A9W8ABH0_9FUNG</name>
<keyword evidence="3" id="KW-1185">Reference proteome</keyword>
<accession>A0A9W8ABH0</accession>
<feature type="region of interest" description="Disordered" evidence="1">
    <location>
        <begin position="174"/>
        <end position="198"/>
    </location>
</feature>
<reference evidence="2" key="1">
    <citation type="submission" date="2022-07" db="EMBL/GenBank/DDBJ databases">
        <title>Phylogenomic reconstructions and comparative analyses of Kickxellomycotina fungi.</title>
        <authorList>
            <person name="Reynolds N.K."/>
            <person name="Stajich J.E."/>
            <person name="Barry K."/>
            <person name="Grigoriev I.V."/>
            <person name="Crous P."/>
            <person name="Smith M.E."/>
        </authorList>
    </citation>
    <scope>NUCLEOTIDE SEQUENCE</scope>
    <source>
        <strain evidence="2">RSA 861</strain>
    </source>
</reference>
<dbReference type="AlphaFoldDB" id="A0A9W8ABH0"/>
<dbReference type="OrthoDB" id="5589413at2759"/>
<evidence type="ECO:0000256" key="1">
    <source>
        <dbReference type="SAM" id="MobiDB-lite"/>
    </source>
</evidence>
<dbReference type="EMBL" id="JANBPT010000307">
    <property type="protein sequence ID" value="KAJ1923868.1"/>
    <property type="molecule type" value="Genomic_DNA"/>
</dbReference>
<protein>
    <submittedName>
        <fullName evidence="2">Uncharacterized protein</fullName>
    </submittedName>
</protein>
<dbReference type="Proteomes" id="UP001150569">
    <property type="component" value="Unassembled WGS sequence"/>
</dbReference>
<dbReference type="Pfam" id="PF07845">
    <property type="entry name" value="DUF1636"/>
    <property type="match status" value="1"/>
</dbReference>
<dbReference type="InterPro" id="IPR012863">
    <property type="entry name" value="DUF1636"/>
</dbReference>
<sequence length="348" mass="37471">MTGSICLGECLTEQKSQEDPAVLYVCTKCTRRDMSNACTSSFTCRLAAQGDSDLVDMEDLLGEDTFNGIDEDGVTSLAGSAPTKSKGPRTGQALYYNLTKFQDDRWKAGLDIDGRPTPQTLELLSAKLSLASSRFGSPAASATASPHVEKDTGDGRFAEEQLVDAALRWPRIQRMPTPPHSASESGGDVGTLRQRRSSRKIELQLQEPEQGTAQLISPAASYPDLPSAAAAAAHSSTSTTVLPATGTKPAPVTVTAKTDNPRRIRIVPVDCLSVCDRGNAIAFAAPGKYTYQFANVDHTDPEALHDIMQFAHDYIHSQDGFTKGKTRPPTLRKNITARIPPLNLPQAW</sequence>
<gene>
    <name evidence="2" type="ORF">IWQ60_005595</name>
</gene>
<organism evidence="2 3">
    <name type="scientific">Tieghemiomyces parasiticus</name>
    <dbReference type="NCBI Taxonomy" id="78921"/>
    <lineage>
        <taxon>Eukaryota</taxon>
        <taxon>Fungi</taxon>
        <taxon>Fungi incertae sedis</taxon>
        <taxon>Zoopagomycota</taxon>
        <taxon>Kickxellomycotina</taxon>
        <taxon>Dimargaritomycetes</taxon>
        <taxon>Dimargaritales</taxon>
        <taxon>Dimargaritaceae</taxon>
        <taxon>Tieghemiomyces</taxon>
    </lineage>
</organism>
<proteinExistence type="predicted"/>
<evidence type="ECO:0000313" key="3">
    <source>
        <dbReference type="Proteomes" id="UP001150569"/>
    </source>
</evidence>
<comment type="caution">
    <text evidence="2">The sequence shown here is derived from an EMBL/GenBank/DDBJ whole genome shotgun (WGS) entry which is preliminary data.</text>
</comment>